<reference evidence="1" key="2">
    <citation type="journal article" date="2015" name="Fish Shellfish Immunol.">
        <title>Early steps in the European eel (Anguilla anguilla)-Vibrio vulnificus interaction in the gills: Role of the RtxA13 toxin.</title>
        <authorList>
            <person name="Callol A."/>
            <person name="Pajuelo D."/>
            <person name="Ebbesson L."/>
            <person name="Teles M."/>
            <person name="MacKenzie S."/>
            <person name="Amaro C."/>
        </authorList>
    </citation>
    <scope>NUCLEOTIDE SEQUENCE</scope>
</reference>
<reference evidence="1" key="1">
    <citation type="submission" date="2014-11" db="EMBL/GenBank/DDBJ databases">
        <authorList>
            <person name="Amaro Gonzalez C."/>
        </authorList>
    </citation>
    <scope>NUCLEOTIDE SEQUENCE</scope>
</reference>
<accession>A0A0E9UFC3</accession>
<dbReference type="EMBL" id="GBXM01044013">
    <property type="protein sequence ID" value="JAH64564.1"/>
    <property type="molecule type" value="Transcribed_RNA"/>
</dbReference>
<organism evidence="1">
    <name type="scientific">Anguilla anguilla</name>
    <name type="common">European freshwater eel</name>
    <name type="synonym">Muraena anguilla</name>
    <dbReference type="NCBI Taxonomy" id="7936"/>
    <lineage>
        <taxon>Eukaryota</taxon>
        <taxon>Metazoa</taxon>
        <taxon>Chordata</taxon>
        <taxon>Craniata</taxon>
        <taxon>Vertebrata</taxon>
        <taxon>Euteleostomi</taxon>
        <taxon>Actinopterygii</taxon>
        <taxon>Neopterygii</taxon>
        <taxon>Teleostei</taxon>
        <taxon>Anguilliformes</taxon>
        <taxon>Anguillidae</taxon>
        <taxon>Anguilla</taxon>
    </lineage>
</organism>
<name>A0A0E9UFC3_ANGAN</name>
<evidence type="ECO:0000313" key="1">
    <source>
        <dbReference type="EMBL" id="JAH64564.1"/>
    </source>
</evidence>
<sequence>MSLCCLRQTNGFIRYIANHSQPRGLAHVSIDGIVVPFPKKRVH</sequence>
<dbReference type="AlphaFoldDB" id="A0A0E9UFC3"/>
<protein>
    <submittedName>
        <fullName evidence="1">Uncharacterized protein</fullName>
    </submittedName>
</protein>
<proteinExistence type="predicted"/>